<evidence type="ECO:0000256" key="6">
    <source>
        <dbReference type="ARBA" id="ARBA00022692"/>
    </source>
</evidence>
<evidence type="ECO:0000256" key="15">
    <source>
        <dbReference type="ARBA" id="ARBA00072262"/>
    </source>
</evidence>
<keyword evidence="8 17" id="KW-1133">Transmembrane helix</keyword>
<keyword evidence="9 17" id="KW-0472">Membrane</keyword>
<evidence type="ECO:0000256" key="12">
    <source>
        <dbReference type="ARBA" id="ARBA00050984"/>
    </source>
</evidence>
<keyword evidence="3" id="KW-0813">Transport</keyword>
<dbReference type="AlphaFoldDB" id="A0A7W6RBQ7"/>
<protein>
    <recommendedName>
        <fullName evidence="15">Cation-efflux pump FieF</fullName>
    </recommendedName>
    <alternativeName>
        <fullName evidence="14">Protein p34</fullName>
    </alternativeName>
</protein>
<keyword evidence="5" id="KW-0408">Iron</keyword>
<comment type="catalytic activity">
    <reaction evidence="11">
        <text>Zn(2+)(in) + H(+)(out) = Zn(2+)(out) + H(+)(in)</text>
        <dbReference type="Rhea" id="RHEA:28839"/>
        <dbReference type="ChEBI" id="CHEBI:15378"/>
        <dbReference type="ChEBI" id="CHEBI:29105"/>
    </reaction>
</comment>
<dbReference type="Pfam" id="PF16916">
    <property type="entry name" value="ZT_dimer"/>
    <property type="match status" value="1"/>
</dbReference>
<dbReference type="InterPro" id="IPR050291">
    <property type="entry name" value="CDF_Transporter"/>
</dbReference>
<evidence type="ECO:0000313" key="21">
    <source>
        <dbReference type="Proteomes" id="UP000554286"/>
    </source>
</evidence>
<dbReference type="PANTHER" id="PTHR43840">
    <property type="entry name" value="MITOCHONDRIAL METAL TRANSPORTER 1-RELATED"/>
    <property type="match status" value="1"/>
</dbReference>
<comment type="subcellular location">
    <subcellularLocation>
        <location evidence="1">Cell membrane</location>
        <topology evidence="1">Multi-pass membrane protein</topology>
    </subcellularLocation>
</comment>
<dbReference type="FunFam" id="1.20.1510.10:FF:000001">
    <property type="entry name" value="Ferrous-iron efflux pump FieF"/>
    <property type="match status" value="1"/>
</dbReference>
<keyword evidence="7" id="KW-0862">Zinc</keyword>
<keyword evidence="7" id="KW-0406">Ion transport</keyword>
<comment type="caution">
    <text evidence="20">The sequence shown here is derived from an EMBL/GenBank/DDBJ whole genome shotgun (WGS) entry which is preliminary data.</text>
</comment>
<keyword evidence="5" id="KW-0410">Iron transport</keyword>
<feature type="transmembrane region" description="Helical" evidence="17">
    <location>
        <begin position="23"/>
        <end position="45"/>
    </location>
</feature>
<dbReference type="SUPFAM" id="SSF161111">
    <property type="entry name" value="Cation efflux protein transmembrane domain-like"/>
    <property type="match status" value="1"/>
</dbReference>
<evidence type="ECO:0000313" key="20">
    <source>
        <dbReference type="EMBL" id="MBB4265216.1"/>
    </source>
</evidence>
<feature type="domain" description="Cation efflux protein cytoplasmic" evidence="19">
    <location>
        <begin position="224"/>
        <end position="299"/>
    </location>
</feature>
<dbReference type="InterPro" id="IPR036837">
    <property type="entry name" value="Cation_efflux_CTD_sf"/>
</dbReference>
<gene>
    <name evidence="20" type="ORF">GGD89_000831</name>
</gene>
<comment type="subunit">
    <text evidence="13">Homodimer. The subunits are held together in a parallel orientation through zinc binding at the interface of the cytoplasmic domains.</text>
</comment>
<reference evidence="20 21" key="1">
    <citation type="submission" date="2020-08" db="EMBL/GenBank/DDBJ databases">
        <title>Genome sequencing of Purple Non-Sulfur Bacteria from various extreme environments.</title>
        <authorList>
            <person name="Mayer M."/>
        </authorList>
    </citation>
    <scope>NUCLEOTIDE SEQUENCE [LARGE SCALE GENOMIC DNA]</scope>
    <source>
        <strain evidence="20 21">JA131</strain>
    </source>
</reference>
<evidence type="ECO:0000256" key="11">
    <source>
        <dbReference type="ARBA" id="ARBA00047695"/>
    </source>
</evidence>
<feature type="domain" description="Cation efflux protein transmembrane" evidence="18">
    <location>
        <begin position="27"/>
        <end position="219"/>
    </location>
</feature>
<dbReference type="InterPro" id="IPR058533">
    <property type="entry name" value="Cation_efflux_TM"/>
</dbReference>
<evidence type="ECO:0000256" key="17">
    <source>
        <dbReference type="SAM" id="Phobius"/>
    </source>
</evidence>
<comment type="similarity">
    <text evidence="2">Belongs to the cation diffusion facilitator (CDF) transporter (TC 2.A.4) family. FieF subfamily.</text>
</comment>
<dbReference type="GO" id="GO:0015086">
    <property type="term" value="F:cadmium ion transmembrane transporter activity"/>
    <property type="evidence" value="ECO:0007669"/>
    <property type="project" value="TreeGrafter"/>
</dbReference>
<dbReference type="EMBL" id="JACIGK010000004">
    <property type="protein sequence ID" value="MBB4265216.1"/>
    <property type="molecule type" value="Genomic_DNA"/>
</dbReference>
<feature type="transmembrane region" description="Helical" evidence="17">
    <location>
        <begin position="194"/>
        <end position="211"/>
    </location>
</feature>
<dbReference type="FunFam" id="3.30.70.1350:FF:000002">
    <property type="entry name" value="Ferrous-iron efflux pump FieF"/>
    <property type="match status" value="1"/>
</dbReference>
<dbReference type="Gene3D" id="1.20.1510.10">
    <property type="entry name" value="Cation efflux protein transmembrane domain"/>
    <property type="match status" value="1"/>
</dbReference>
<dbReference type="Gene3D" id="3.30.70.1350">
    <property type="entry name" value="Cation efflux protein, cytoplasmic domain"/>
    <property type="match status" value="1"/>
</dbReference>
<keyword evidence="21" id="KW-1185">Reference proteome</keyword>
<dbReference type="InterPro" id="IPR027469">
    <property type="entry name" value="Cation_efflux_TMD_sf"/>
</dbReference>
<dbReference type="PANTHER" id="PTHR43840:SF41">
    <property type="entry name" value="CATION-EFFLUX PUMP FIEF"/>
    <property type="match status" value="1"/>
</dbReference>
<proteinExistence type="inferred from homology"/>
<dbReference type="Pfam" id="PF01545">
    <property type="entry name" value="Cation_efflux"/>
    <property type="match status" value="1"/>
</dbReference>
<sequence length="332" mass="35418">MVDIPFASEARHPDDQAGRLMRLATYAAVAVASSLIVFKLVAWLLTGSLALLSTLIDSVLDVGASILNLLAVRVALEPADHDHRFGHGKAEPLAGLAQAAFIGGSALFLVFEAGSRVFDPSPVTRSGVGIAVMVVSIVATLGLVTFQKYVVRQTGSVAVKADSVHYAGDVLVNLSVIVALVLATGPGWTWVDPLFAVGIAGYLLSNAWGILRTSLNLLMDREFDEPERQRILEIARGQPKVLGVHDLRTRSSGPDRFIQLHIDMDRTLSLWDAHVVADRVEHAIRDAFPGADVLIHQDPAGLDEAHPALVYHDDRPGLRPGEAAAAPDAPGP</sequence>
<evidence type="ECO:0000259" key="18">
    <source>
        <dbReference type="Pfam" id="PF01545"/>
    </source>
</evidence>
<evidence type="ECO:0000256" key="5">
    <source>
        <dbReference type="ARBA" id="ARBA00022496"/>
    </source>
</evidence>
<feature type="transmembrane region" description="Helical" evidence="17">
    <location>
        <begin position="93"/>
        <end position="111"/>
    </location>
</feature>
<evidence type="ECO:0000256" key="7">
    <source>
        <dbReference type="ARBA" id="ARBA00022906"/>
    </source>
</evidence>
<evidence type="ECO:0000256" key="14">
    <source>
        <dbReference type="ARBA" id="ARBA00068882"/>
    </source>
</evidence>
<evidence type="ECO:0000256" key="8">
    <source>
        <dbReference type="ARBA" id="ARBA00022989"/>
    </source>
</evidence>
<dbReference type="GO" id="GO:0006882">
    <property type="term" value="P:intracellular zinc ion homeostasis"/>
    <property type="evidence" value="ECO:0007669"/>
    <property type="project" value="TreeGrafter"/>
</dbReference>
<dbReference type="NCBIfam" id="TIGR01297">
    <property type="entry name" value="CDF"/>
    <property type="match status" value="1"/>
</dbReference>
<evidence type="ECO:0000259" key="19">
    <source>
        <dbReference type="Pfam" id="PF16916"/>
    </source>
</evidence>
<evidence type="ECO:0000256" key="1">
    <source>
        <dbReference type="ARBA" id="ARBA00004651"/>
    </source>
</evidence>
<dbReference type="InterPro" id="IPR027470">
    <property type="entry name" value="Cation_efflux_CTD"/>
</dbReference>
<dbReference type="GO" id="GO:0015093">
    <property type="term" value="F:ferrous iron transmembrane transporter activity"/>
    <property type="evidence" value="ECO:0007669"/>
    <property type="project" value="TreeGrafter"/>
</dbReference>
<evidence type="ECO:0000256" key="13">
    <source>
        <dbReference type="ARBA" id="ARBA00062926"/>
    </source>
</evidence>
<feature type="transmembrane region" description="Helical" evidence="17">
    <location>
        <begin position="51"/>
        <end position="72"/>
    </location>
</feature>
<evidence type="ECO:0000256" key="10">
    <source>
        <dbReference type="ARBA" id="ARBA00035584"/>
    </source>
</evidence>
<comment type="catalytic activity">
    <reaction evidence="12">
        <text>Cd(2+)(in) + H(+)(out) = Cd(2+)(out) + H(+)(in)</text>
        <dbReference type="Rhea" id="RHEA:28739"/>
        <dbReference type="ChEBI" id="CHEBI:15378"/>
        <dbReference type="ChEBI" id="CHEBI:48775"/>
    </reaction>
</comment>
<dbReference type="SUPFAM" id="SSF160240">
    <property type="entry name" value="Cation efflux protein cytoplasmic domain-like"/>
    <property type="match status" value="1"/>
</dbReference>
<organism evidence="20 21">
    <name type="scientific">Roseospira visakhapatnamensis</name>
    <dbReference type="NCBI Taxonomy" id="390880"/>
    <lineage>
        <taxon>Bacteria</taxon>
        <taxon>Pseudomonadati</taxon>
        <taxon>Pseudomonadota</taxon>
        <taxon>Alphaproteobacteria</taxon>
        <taxon>Rhodospirillales</taxon>
        <taxon>Rhodospirillaceae</taxon>
        <taxon>Roseospira</taxon>
    </lineage>
</organism>
<dbReference type="RefSeq" id="WP_184042837.1">
    <property type="nucleotide sequence ID" value="NZ_JACIGK010000004.1"/>
</dbReference>
<accession>A0A7W6RBQ7</accession>
<evidence type="ECO:0000256" key="4">
    <source>
        <dbReference type="ARBA" id="ARBA00022475"/>
    </source>
</evidence>
<feature type="transmembrane region" description="Helical" evidence="17">
    <location>
        <begin position="166"/>
        <end position="188"/>
    </location>
</feature>
<name>A0A7W6RBQ7_9PROT</name>
<dbReference type="GO" id="GO:0015341">
    <property type="term" value="F:zinc efflux antiporter activity"/>
    <property type="evidence" value="ECO:0007669"/>
    <property type="project" value="TreeGrafter"/>
</dbReference>
<feature type="transmembrane region" description="Helical" evidence="17">
    <location>
        <begin position="123"/>
        <end position="146"/>
    </location>
</feature>
<dbReference type="GO" id="GO:0005886">
    <property type="term" value="C:plasma membrane"/>
    <property type="evidence" value="ECO:0007669"/>
    <property type="project" value="UniProtKB-SubCell"/>
</dbReference>
<keyword evidence="7" id="KW-0864">Zinc transport</keyword>
<feature type="region of interest" description="Disordered" evidence="16">
    <location>
        <begin position="313"/>
        <end position="332"/>
    </location>
</feature>
<comment type="catalytic activity">
    <reaction evidence="10">
        <text>Fe(2+)(in) + H(+)(out) = Fe(2+)(out) + H(+)(in)</text>
        <dbReference type="Rhea" id="RHEA:29439"/>
        <dbReference type="ChEBI" id="CHEBI:15378"/>
        <dbReference type="ChEBI" id="CHEBI:29033"/>
    </reaction>
</comment>
<evidence type="ECO:0000256" key="16">
    <source>
        <dbReference type="SAM" id="MobiDB-lite"/>
    </source>
</evidence>
<keyword evidence="6 17" id="KW-0812">Transmembrane</keyword>
<dbReference type="Proteomes" id="UP000554286">
    <property type="component" value="Unassembled WGS sequence"/>
</dbReference>
<dbReference type="InterPro" id="IPR002524">
    <property type="entry name" value="Cation_efflux"/>
</dbReference>
<feature type="compositionally biased region" description="Low complexity" evidence="16">
    <location>
        <begin position="320"/>
        <end position="332"/>
    </location>
</feature>
<evidence type="ECO:0000256" key="3">
    <source>
        <dbReference type="ARBA" id="ARBA00022448"/>
    </source>
</evidence>
<evidence type="ECO:0000256" key="2">
    <source>
        <dbReference type="ARBA" id="ARBA00010212"/>
    </source>
</evidence>
<keyword evidence="4" id="KW-1003">Cell membrane</keyword>
<evidence type="ECO:0000256" key="9">
    <source>
        <dbReference type="ARBA" id="ARBA00023136"/>
    </source>
</evidence>